<feature type="domain" description="Tim44-like" evidence="4">
    <location>
        <begin position="91"/>
        <end position="233"/>
    </location>
</feature>
<evidence type="ECO:0000256" key="3">
    <source>
        <dbReference type="SAM" id="SignalP"/>
    </source>
</evidence>
<evidence type="ECO:0000313" key="5">
    <source>
        <dbReference type="EMBL" id="MXQ72378.1"/>
    </source>
</evidence>
<dbReference type="InterPro" id="IPR032710">
    <property type="entry name" value="NTF2-like_dom_sf"/>
</dbReference>
<dbReference type="SMART" id="SM00978">
    <property type="entry name" value="Tim44"/>
    <property type="match status" value="1"/>
</dbReference>
<dbReference type="AlphaFoldDB" id="A0A6N8U282"/>
<keyword evidence="2" id="KW-0472">Membrane</keyword>
<keyword evidence="6" id="KW-1185">Reference proteome</keyword>
<accession>A0A6N8U282</accession>
<keyword evidence="2" id="KW-1133">Transmembrane helix</keyword>
<keyword evidence="3" id="KW-0732">Signal</keyword>
<feature type="region of interest" description="Disordered" evidence="1">
    <location>
        <begin position="30"/>
        <end position="54"/>
    </location>
</feature>
<feature type="chain" id="PRO_5026861543" evidence="3">
    <location>
        <begin position="26"/>
        <end position="254"/>
    </location>
</feature>
<protein>
    <submittedName>
        <fullName evidence="5">TIM44-like domain-containing protein</fullName>
    </submittedName>
</protein>
<feature type="transmembrane region" description="Helical" evidence="2">
    <location>
        <begin position="63"/>
        <end position="82"/>
    </location>
</feature>
<reference evidence="5 6" key="2">
    <citation type="submission" date="2020-01" db="EMBL/GenBank/DDBJ databases">
        <title>Clostridiaceae sp. nov. isolated from the gut of human by culturomics.</title>
        <authorList>
            <person name="Chang Y."/>
        </authorList>
    </citation>
    <scope>NUCLEOTIDE SEQUENCE [LARGE SCALE GENOMIC DNA]</scope>
    <source>
        <strain evidence="5 6">DONG20-135</strain>
    </source>
</reference>
<evidence type="ECO:0000256" key="2">
    <source>
        <dbReference type="SAM" id="Phobius"/>
    </source>
</evidence>
<dbReference type="Gene3D" id="3.10.450.240">
    <property type="match status" value="1"/>
</dbReference>
<proteinExistence type="predicted"/>
<feature type="signal peptide" evidence="3">
    <location>
        <begin position="1"/>
        <end position="25"/>
    </location>
</feature>
<comment type="caution">
    <text evidence="5">The sequence shown here is derived from an EMBL/GenBank/DDBJ whole genome shotgun (WGS) entry which is preliminary data.</text>
</comment>
<dbReference type="EMBL" id="WUUQ01000001">
    <property type="protein sequence ID" value="MXQ72378.1"/>
    <property type="molecule type" value="Genomic_DNA"/>
</dbReference>
<dbReference type="RefSeq" id="WP_160623879.1">
    <property type="nucleotide sequence ID" value="NZ_WUUQ01000001.1"/>
</dbReference>
<evidence type="ECO:0000256" key="1">
    <source>
        <dbReference type="SAM" id="MobiDB-lite"/>
    </source>
</evidence>
<keyword evidence="2" id="KW-0812">Transmembrane</keyword>
<evidence type="ECO:0000313" key="6">
    <source>
        <dbReference type="Proteomes" id="UP000434036"/>
    </source>
</evidence>
<gene>
    <name evidence="5" type="ORF">GSF08_00290</name>
</gene>
<dbReference type="Proteomes" id="UP000434036">
    <property type="component" value="Unassembled WGS sequence"/>
</dbReference>
<name>A0A6N8U282_9FIRM</name>
<organism evidence="5 6">
    <name type="scientific">Copranaerobaculum intestinale</name>
    <dbReference type="NCBI Taxonomy" id="2692629"/>
    <lineage>
        <taxon>Bacteria</taxon>
        <taxon>Bacillati</taxon>
        <taxon>Bacillota</taxon>
        <taxon>Erysipelotrichia</taxon>
        <taxon>Erysipelotrichales</taxon>
        <taxon>Erysipelotrichaceae</taxon>
        <taxon>Copranaerobaculum</taxon>
    </lineage>
</organism>
<reference evidence="5 6" key="1">
    <citation type="submission" date="2019-12" db="EMBL/GenBank/DDBJ databases">
        <authorList>
            <person name="Yang R."/>
        </authorList>
    </citation>
    <scope>NUCLEOTIDE SEQUENCE [LARGE SCALE GENOMIC DNA]</scope>
    <source>
        <strain evidence="5 6">DONG20-135</strain>
    </source>
</reference>
<evidence type="ECO:0000259" key="4">
    <source>
        <dbReference type="SMART" id="SM00978"/>
    </source>
</evidence>
<dbReference type="InterPro" id="IPR007379">
    <property type="entry name" value="Tim44-like_dom"/>
</dbReference>
<dbReference type="Pfam" id="PF04280">
    <property type="entry name" value="Tim44"/>
    <property type="match status" value="1"/>
</dbReference>
<dbReference type="SUPFAM" id="SSF54427">
    <property type="entry name" value="NTF2-like"/>
    <property type="match status" value="1"/>
</dbReference>
<sequence length="254" mass="28974">MRKRIVFIILIGALWISTIPVSAHAGGSVGGGSGSSSGGSSASPNNDTETHPPAKAGSQILSLLPYLLVCGAFTYAGAYVMHKKHREGHQLMKQLEKLDPIWNEEAMNHYVTDTFYAVQYAWMEMDIEKLKEYLTPRLIEQWTAKLAWMEQREEVSVMKDIHLKGRQIMGVYDYLDDDRDFVWYYIKASMIDYNQNIRTMEVTEGDAEHSITFEEYWKFQRVGSRFLLDDVMGIDEVAAEAFRSMSESVTNEDS</sequence>